<sequence>MTLLPKTVKKILIDLTMPSEPLKALEELFPLNTVQFAAPPPRALEDFWVKLIMKLRERIETLARNLITAGRGEKRVHQAITVGTTEVALKSMGFFPQSQVKAMLHSTQPIWRTYCLQWHSAASMSFFESYFPGLRSSRDHWRGMLAKMQRDRERSLRVLHREVKKEQQAKEYEKKKAKEYEEKKAKEYEEKKAGRK</sequence>
<dbReference type="GeneID" id="54461895"/>
<gene>
    <name evidence="2 4" type="ORF">BDZ99DRAFT_467351</name>
</gene>
<evidence type="ECO:0000313" key="2">
    <source>
        <dbReference type="EMBL" id="KAF2804667.1"/>
    </source>
</evidence>
<protein>
    <submittedName>
        <fullName evidence="2 4">Uncharacterized protein</fullName>
    </submittedName>
</protein>
<dbReference type="AlphaFoldDB" id="A0A6A6YA14"/>
<evidence type="ECO:0000256" key="1">
    <source>
        <dbReference type="SAM" id="MobiDB-lite"/>
    </source>
</evidence>
<evidence type="ECO:0000313" key="4">
    <source>
        <dbReference type="RefSeq" id="XP_033571631.1"/>
    </source>
</evidence>
<organism evidence="2">
    <name type="scientific">Mytilinidion resinicola</name>
    <dbReference type="NCBI Taxonomy" id="574789"/>
    <lineage>
        <taxon>Eukaryota</taxon>
        <taxon>Fungi</taxon>
        <taxon>Dikarya</taxon>
        <taxon>Ascomycota</taxon>
        <taxon>Pezizomycotina</taxon>
        <taxon>Dothideomycetes</taxon>
        <taxon>Pleosporomycetidae</taxon>
        <taxon>Mytilinidiales</taxon>
        <taxon>Mytilinidiaceae</taxon>
        <taxon>Mytilinidion</taxon>
    </lineage>
</organism>
<evidence type="ECO:0000313" key="3">
    <source>
        <dbReference type="Proteomes" id="UP000504636"/>
    </source>
</evidence>
<proteinExistence type="predicted"/>
<dbReference type="EMBL" id="MU003712">
    <property type="protein sequence ID" value="KAF2804667.1"/>
    <property type="molecule type" value="Genomic_DNA"/>
</dbReference>
<dbReference type="Proteomes" id="UP000504636">
    <property type="component" value="Unplaced"/>
</dbReference>
<dbReference type="RefSeq" id="XP_033571631.1">
    <property type="nucleotide sequence ID" value="XM_033721002.1"/>
</dbReference>
<reference evidence="2 4" key="1">
    <citation type="journal article" date="2020" name="Stud. Mycol.">
        <title>101 Dothideomycetes genomes: a test case for predicting lifestyles and emergence of pathogens.</title>
        <authorList>
            <person name="Haridas S."/>
            <person name="Albert R."/>
            <person name="Binder M."/>
            <person name="Bloem J."/>
            <person name="Labutti K."/>
            <person name="Salamov A."/>
            <person name="Andreopoulos B."/>
            <person name="Baker S."/>
            <person name="Barry K."/>
            <person name="Bills G."/>
            <person name="Bluhm B."/>
            <person name="Cannon C."/>
            <person name="Castanera R."/>
            <person name="Culley D."/>
            <person name="Daum C."/>
            <person name="Ezra D."/>
            <person name="Gonzalez J."/>
            <person name="Henrissat B."/>
            <person name="Kuo A."/>
            <person name="Liang C."/>
            <person name="Lipzen A."/>
            <person name="Lutzoni F."/>
            <person name="Magnuson J."/>
            <person name="Mondo S."/>
            <person name="Nolan M."/>
            <person name="Ohm R."/>
            <person name="Pangilinan J."/>
            <person name="Park H.-J."/>
            <person name="Ramirez L."/>
            <person name="Alfaro M."/>
            <person name="Sun H."/>
            <person name="Tritt A."/>
            <person name="Yoshinaga Y."/>
            <person name="Zwiers L.-H."/>
            <person name="Turgeon B."/>
            <person name="Goodwin S."/>
            <person name="Spatafora J."/>
            <person name="Crous P."/>
            <person name="Grigoriev I."/>
        </authorList>
    </citation>
    <scope>NUCLEOTIDE SEQUENCE</scope>
    <source>
        <strain evidence="2 4">CBS 304.34</strain>
    </source>
</reference>
<reference evidence="4" key="3">
    <citation type="submission" date="2025-04" db="UniProtKB">
        <authorList>
            <consortium name="RefSeq"/>
        </authorList>
    </citation>
    <scope>IDENTIFICATION</scope>
    <source>
        <strain evidence="4">CBS 304.34</strain>
    </source>
</reference>
<reference evidence="4" key="2">
    <citation type="submission" date="2020-04" db="EMBL/GenBank/DDBJ databases">
        <authorList>
            <consortium name="NCBI Genome Project"/>
        </authorList>
    </citation>
    <scope>NUCLEOTIDE SEQUENCE</scope>
    <source>
        <strain evidence="4">CBS 304.34</strain>
    </source>
</reference>
<keyword evidence="3" id="KW-1185">Reference proteome</keyword>
<feature type="region of interest" description="Disordered" evidence="1">
    <location>
        <begin position="156"/>
        <end position="196"/>
    </location>
</feature>
<name>A0A6A6YA14_9PEZI</name>
<accession>A0A6A6YA14</accession>